<proteinExistence type="predicted"/>
<dbReference type="Proteomes" id="UP001633002">
    <property type="component" value="Unassembled WGS sequence"/>
</dbReference>
<evidence type="ECO:0000313" key="1">
    <source>
        <dbReference type="EMBL" id="KAL3699219.1"/>
    </source>
</evidence>
<dbReference type="EMBL" id="JBJQOH010000001">
    <property type="protein sequence ID" value="KAL3699219.1"/>
    <property type="molecule type" value="Genomic_DNA"/>
</dbReference>
<keyword evidence="2" id="KW-1185">Reference proteome</keyword>
<comment type="caution">
    <text evidence="1">The sequence shown here is derived from an EMBL/GenBank/DDBJ whole genome shotgun (WGS) entry which is preliminary data.</text>
</comment>
<gene>
    <name evidence="1" type="ORF">R1sor_017241</name>
</gene>
<name>A0ABD3I827_9MARC</name>
<protein>
    <submittedName>
        <fullName evidence="1">Uncharacterized protein</fullName>
    </submittedName>
</protein>
<organism evidence="1 2">
    <name type="scientific">Riccia sorocarpa</name>
    <dbReference type="NCBI Taxonomy" id="122646"/>
    <lineage>
        <taxon>Eukaryota</taxon>
        <taxon>Viridiplantae</taxon>
        <taxon>Streptophyta</taxon>
        <taxon>Embryophyta</taxon>
        <taxon>Marchantiophyta</taxon>
        <taxon>Marchantiopsida</taxon>
        <taxon>Marchantiidae</taxon>
        <taxon>Marchantiales</taxon>
        <taxon>Ricciaceae</taxon>
        <taxon>Riccia</taxon>
    </lineage>
</organism>
<sequence>MVGDRQQFKTSYDMKCCQSQLPKWQHFMSYDVLNDAPTYVPNSKLCHYYSKAEVIVKSKSDPVFPKQEYSAFDQNNNGRDILTLFNYNCKMHNDRSGEGKCVGFLQTLWRISLRLETLFWIVRPQGRKFVANCGRVGLTEDIEACQDAIERWLLEKTIFPQQSRQKKPLGRNRKHHLESSVLTMTKIWGTFSVVVNYILSNITSFCVHKYA</sequence>
<reference evidence="1 2" key="1">
    <citation type="submission" date="2024-09" db="EMBL/GenBank/DDBJ databases">
        <title>Chromosome-scale assembly of Riccia sorocarpa.</title>
        <authorList>
            <person name="Paukszto L."/>
        </authorList>
    </citation>
    <scope>NUCLEOTIDE SEQUENCE [LARGE SCALE GENOMIC DNA]</scope>
    <source>
        <strain evidence="1">LP-2024</strain>
        <tissue evidence="1">Aerial parts of the thallus</tissue>
    </source>
</reference>
<dbReference type="AlphaFoldDB" id="A0ABD3I827"/>
<evidence type="ECO:0000313" key="2">
    <source>
        <dbReference type="Proteomes" id="UP001633002"/>
    </source>
</evidence>
<accession>A0ABD3I827</accession>